<keyword evidence="1" id="KW-0418">Kinase</keyword>
<protein>
    <submittedName>
        <fullName evidence="1">G protein-coupled receptor kinase 7</fullName>
    </submittedName>
</protein>
<gene>
    <name evidence="1" type="ORF">mMyoMyo1_006018</name>
</gene>
<dbReference type="GO" id="GO:0016301">
    <property type="term" value="F:kinase activity"/>
    <property type="evidence" value="ECO:0007669"/>
    <property type="project" value="UniProtKB-KW"/>
</dbReference>
<sequence>MIPGNTLSSKPSTFLAWKQASWNPHMCQTLRWFMPKTSTTLKISLRFGESSLMIKIRSSSKDLQQVLSP</sequence>
<proteinExistence type="predicted"/>
<keyword evidence="1" id="KW-0808">Transferase</keyword>
<comment type="caution">
    <text evidence="1">The sequence shown here is derived from an EMBL/GenBank/DDBJ whole genome shotgun (WGS) entry which is preliminary data.</text>
</comment>
<evidence type="ECO:0000313" key="1">
    <source>
        <dbReference type="EMBL" id="KAF6310485.1"/>
    </source>
</evidence>
<organism evidence="1 2">
    <name type="scientific">Myotis myotis</name>
    <name type="common">Greater mouse-eared bat</name>
    <name type="synonym">Vespertilio myotis</name>
    <dbReference type="NCBI Taxonomy" id="51298"/>
    <lineage>
        <taxon>Eukaryota</taxon>
        <taxon>Metazoa</taxon>
        <taxon>Chordata</taxon>
        <taxon>Craniata</taxon>
        <taxon>Vertebrata</taxon>
        <taxon>Euteleostomi</taxon>
        <taxon>Mammalia</taxon>
        <taxon>Eutheria</taxon>
        <taxon>Laurasiatheria</taxon>
        <taxon>Chiroptera</taxon>
        <taxon>Yangochiroptera</taxon>
        <taxon>Vespertilionidae</taxon>
        <taxon>Myotis</taxon>
    </lineage>
</organism>
<reference evidence="1 2" key="1">
    <citation type="journal article" date="2020" name="Nature">
        <title>Six reference-quality genomes reveal evolution of bat adaptations.</title>
        <authorList>
            <person name="Jebb D."/>
            <person name="Huang Z."/>
            <person name="Pippel M."/>
            <person name="Hughes G.M."/>
            <person name="Lavrichenko K."/>
            <person name="Devanna P."/>
            <person name="Winkler S."/>
            <person name="Jermiin L.S."/>
            <person name="Skirmuntt E.C."/>
            <person name="Katzourakis A."/>
            <person name="Burkitt-Gray L."/>
            <person name="Ray D.A."/>
            <person name="Sullivan K.A.M."/>
            <person name="Roscito J.G."/>
            <person name="Kirilenko B.M."/>
            <person name="Davalos L.M."/>
            <person name="Corthals A.P."/>
            <person name="Power M.L."/>
            <person name="Jones G."/>
            <person name="Ransome R.D."/>
            <person name="Dechmann D.K.N."/>
            <person name="Locatelli A.G."/>
            <person name="Puechmaille S.J."/>
            <person name="Fedrigo O."/>
            <person name="Jarvis E.D."/>
            <person name="Hiller M."/>
            <person name="Vernes S.C."/>
            <person name="Myers E.W."/>
            <person name="Teeling E.C."/>
        </authorList>
    </citation>
    <scope>NUCLEOTIDE SEQUENCE [LARGE SCALE GENOMIC DNA]</scope>
    <source>
        <strain evidence="1">MMyoMyo1</strain>
        <tissue evidence="1">Flight muscle</tissue>
    </source>
</reference>
<dbReference type="EMBL" id="JABWUV010000013">
    <property type="protein sequence ID" value="KAF6310485.1"/>
    <property type="molecule type" value="Genomic_DNA"/>
</dbReference>
<keyword evidence="1" id="KW-0675">Receptor</keyword>
<evidence type="ECO:0000313" key="2">
    <source>
        <dbReference type="Proteomes" id="UP000527355"/>
    </source>
</evidence>
<dbReference type="AlphaFoldDB" id="A0A7J7UC94"/>
<name>A0A7J7UC94_MYOMY</name>
<accession>A0A7J7UC94</accession>
<dbReference type="Proteomes" id="UP000527355">
    <property type="component" value="Unassembled WGS sequence"/>
</dbReference>
<keyword evidence="2" id="KW-1185">Reference proteome</keyword>